<reference evidence="3 4" key="1">
    <citation type="submission" date="2019-12" db="EMBL/GenBank/DDBJ databases">
        <title>Genome sequenceing of Clostridium bovifaecis.</title>
        <authorList>
            <person name="Yao Y."/>
        </authorList>
    </citation>
    <scope>NUCLEOTIDE SEQUENCE [LARGE SCALE GENOMIC DNA]</scope>
    <source>
        <strain evidence="3 4">BXX</strain>
    </source>
</reference>
<dbReference type="Pfam" id="PF16244">
    <property type="entry name" value="DUF4901"/>
    <property type="match status" value="2"/>
</dbReference>
<evidence type="ECO:0000313" key="4">
    <source>
        <dbReference type="Proteomes" id="UP000422764"/>
    </source>
</evidence>
<evidence type="ECO:0000256" key="1">
    <source>
        <dbReference type="SAM" id="SignalP"/>
    </source>
</evidence>
<protein>
    <recommendedName>
        <fullName evidence="2">YcdB/YcdC repeated domain-containing protein</fullName>
    </recommendedName>
</protein>
<feature type="domain" description="YcdB/YcdC repeated" evidence="2">
    <location>
        <begin position="93"/>
        <end position="224"/>
    </location>
</feature>
<organism evidence="3 4">
    <name type="scientific">Clostridium bovifaecis</name>
    <dbReference type="NCBI Taxonomy" id="2184719"/>
    <lineage>
        <taxon>Bacteria</taxon>
        <taxon>Bacillati</taxon>
        <taxon>Bacillota</taxon>
        <taxon>Clostridia</taxon>
        <taxon>Eubacteriales</taxon>
        <taxon>Clostridiaceae</taxon>
        <taxon>Clostridium</taxon>
    </lineage>
</organism>
<keyword evidence="4" id="KW-1185">Reference proteome</keyword>
<evidence type="ECO:0000259" key="2">
    <source>
        <dbReference type="Pfam" id="PF16244"/>
    </source>
</evidence>
<dbReference type="AlphaFoldDB" id="A0A6I6F8Z0"/>
<feature type="domain" description="YcdB/YcdC repeated" evidence="2">
    <location>
        <begin position="402"/>
        <end position="509"/>
    </location>
</feature>
<name>A0A6I6F8Z0_9CLOT</name>
<accession>A0A6I6F8Z0</accession>
<evidence type="ECO:0000313" key="3">
    <source>
        <dbReference type="EMBL" id="QGU94215.1"/>
    </source>
</evidence>
<proteinExistence type="predicted"/>
<dbReference type="Proteomes" id="UP000422764">
    <property type="component" value="Chromosome"/>
</dbReference>
<feature type="signal peptide" evidence="1">
    <location>
        <begin position="1"/>
        <end position="25"/>
    </location>
</feature>
<gene>
    <name evidence="3" type="ORF">GOM49_02850</name>
</gene>
<dbReference type="EMBL" id="CP046522">
    <property type="protein sequence ID" value="QGU94215.1"/>
    <property type="molecule type" value="Genomic_DNA"/>
</dbReference>
<sequence>MNKQKLFSILLACSMLSPFAQQAFAATSYDTPNAKVISTPSDKTDPNEDINVSLSKELALTKGKEVLKKYFNIDINEKDFKYNISLDPYVYSDVKETKSYTWNISWYNTSFKGSTNIYISLDGNTGKLISMNKSEYNKNGEKSIPTLSMEEAQKTAEEAIKKINPDEYKNSKLTTDKWFSNRYNSSNYSFNYTRFVNQASYDNDNIYINVDGVTGEVTAYHYNWNNSLVFPSDKGSISLDKAENIFKSSTDMTLKYKLFNNKYEYQNADNKKNIKLVYEPTLKDGQVIDAKTGKPISYAGSLNSKVETISPNQKEIDELYKKYKKLENAKDPLKKDKALTIISNIVNNMYGKGYTIGDLRYREDDNSFNDNSTKTWTAFFTKKTEVKDAKGKVVNTIIRDGSISINALNGQILSIYNYTPYEYKENFTPKITWKEGYYKALAILGEHYKDKLKDIELSLNHVELLPKETYSAKEAERFYRYSFVRKVNNIPYENNSIYMEFDAETGEVSCMNLSWDDGIAFPQASSSIDPSKARETYYNKYTPSLKYMLINTSPDPKSIKNELKLTYCLEPTSSFVDAFDSKILNDYDGEEIKFDISDFLNEVKGSKAEKEITILAYKGLIDTKDFKLKKEVKYIDLVKTLVDALGYTPYIINTETTKSSQSDAKEDSAGSANQAALSNDDYLAMAKYYGIIDENLNNFDIQAPVSREEMCKALIKFLQYEKIANCSDIFSLNSADAKDVSKENYGYVTLAKGLNLIDLEDNKINPKKIATSEDLALGLFRALQNKEVNNNYYPMYK</sequence>
<keyword evidence="1" id="KW-0732">Signal</keyword>
<feature type="chain" id="PRO_5026279985" description="YcdB/YcdC repeated domain-containing protein" evidence="1">
    <location>
        <begin position="26"/>
        <end position="797"/>
    </location>
</feature>
<dbReference type="InterPro" id="IPR032599">
    <property type="entry name" value="YcdB/YcdC_rep_domain"/>
</dbReference>